<accession>A0A6I6K3N0</accession>
<gene>
    <name evidence="2" type="ORF">GM418_12995</name>
</gene>
<name>A0A6I6K3N0_9BACT</name>
<evidence type="ECO:0000313" key="2">
    <source>
        <dbReference type="EMBL" id="QGY44544.1"/>
    </source>
</evidence>
<keyword evidence="1" id="KW-0732">Signal</keyword>
<dbReference type="AlphaFoldDB" id="A0A6I6K3N0"/>
<evidence type="ECO:0000313" key="3">
    <source>
        <dbReference type="Proteomes" id="UP000428260"/>
    </source>
</evidence>
<protein>
    <recommendedName>
        <fullName evidence="4">Por secretion system C-terminal sorting domain-containing protein</fullName>
    </recommendedName>
</protein>
<evidence type="ECO:0000256" key="1">
    <source>
        <dbReference type="SAM" id="SignalP"/>
    </source>
</evidence>
<proteinExistence type="predicted"/>
<organism evidence="2 3">
    <name type="scientific">Maribellus comscasis</name>
    <dbReference type="NCBI Taxonomy" id="2681766"/>
    <lineage>
        <taxon>Bacteria</taxon>
        <taxon>Pseudomonadati</taxon>
        <taxon>Bacteroidota</taxon>
        <taxon>Bacteroidia</taxon>
        <taxon>Marinilabiliales</taxon>
        <taxon>Prolixibacteraceae</taxon>
        <taxon>Maribellus</taxon>
    </lineage>
</organism>
<keyword evidence="3" id="KW-1185">Reference proteome</keyword>
<feature type="signal peptide" evidence="1">
    <location>
        <begin position="1"/>
        <end position="21"/>
    </location>
</feature>
<sequence>MKTIKLLFTVTAFAIAAIASAVEKPKMNVIPLTADRAIVAITNENAAYFELSIEAEDGSMVYYKESNKPLTDYQKVFDFANLEDGSYVLNLKVNDTQLSRDIEVAHKGIYVGDSKLTFDPYFDYKDNVLKFSYLNFDKENLNLSIYSKGDLVYKSKIGNNFAVSSGYDLSKLDSGEYTVILSSLNDEYAFSLVK</sequence>
<dbReference type="EMBL" id="CP046401">
    <property type="protein sequence ID" value="QGY44544.1"/>
    <property type="molecule type" value="Genomic_DNA"/>
</dbReference>
<dbReference type="KEGG" id="mcos:GM418_12995"/>
<reference evidence="2 3" key="1">
    <citation type="submission" date="2019-11" db="EMBL/GenBank/DDBJ databases">
        <authorList>
            <person name="Zheng R.K."/>
            <person name="Sun C.M."/>
        </authorList>
    </citation>
    <scope>NUCLEOTIDE SEQUENCE [LARGE SCALE GENOMIC DNA]</scope>
    <source>
        <strain evidence="2 3">WC007</strain>
    </source>
</reference>
<feature type="chain" id="PRO_5026168215" description="Por secretion system C-terminal sorting domain-containing protein" evidence="1">
    <location>
        <begin position="22"/>
        <end position="194"/>
    </location>
</feature>
<dbReference type="Proteomes" id="UP000428260">
    <property type="component" value="Chromosome"/>
</dbReference>
<evidence type="ECO:0008006" key="4">
    <source>
        <dbReference type="Google" id="ProtNLM"/>
    </source>
</evidence>
<dbReference type="RefSeq" id="WP_158866933.1">
    <property type="nucleotide sequence ID" value="NZ_CP046401.1"/>
</dbReference>